<keyword evidence="2" id="KW-1185">Reference proteome</keyword>
<dbReference type="Proteomes" id="UP001239445">
    <property type="component" value="Unassembled WGS sequence"/>
</dbReference>
<reference evidence="1" key="1">
    <citation type="submission" date="2023-06" db="EMBL/GenBank/DDBJ databases">
        <title>Genome-scale phylogeny and comparative genomics of the fungal order Sordariales.</title>
        <authorList>
            <consortium name="Lawrence Berkeley National Laboratory"/>
            <person name="Hensen N."/>
            <person name="Bonometti L."/>
            <person name="Westerberg I."/>
            <person name="Brannstrom I.O."/>
            <person name="Guillou S."/>
            <person name="Cros-Aarteil S."/>
            <person name="Calhoun S."/>
            <person name="Haridas S."/>
            <person name="Kuo A."/>
            <person name="Mondo S."/>
            <person name="Pangilinan J."/>
            <person name="Riley R."/>
            <person name="Labutti K."/>
            <person name="Andreopoulos B."/>
            <person name="Lipzen A."/>
            <person name="Chen C."/>
            <person name="Yanf M."/>
            <person name="Daum C."/>
            <person name="Ng V."/>
            <person name="Clum A."/>
            <person name="Steindorff A."/>
            <person name="Ohm R."/>
            <person name="Martin F."/>
            <person name="Silar P."/>
            <person name="Natvig D."/>
            <person name="Lalanne C."/>
            <person name="Gautier V."/>
            <person name="Ament-Velasquez S.L."/>
            <person name="Kruys A."/>
            <person name="Hutchinson M.I."/>
            <person name="Powell A.J."/>
            <person name="Barry K."/>
            <person name="Miller A.N."/>
            <person name="Grigoriev I.V."/>
            <person name="Debuchy R."/>
            <person name="Gladieux P."/>
            <person name="Thoren M.H."/>
            <person name="Johannesson H."/>
        </authorList>
    </citation>
    <scope>NUCLEOTIDE SEQUENCE</scope>
    <source>
        <strain evidence="1">PSN4</strain>
    </source>
</reference>
<sequence length="366" mass="41149">MRSGDGDQQRHGVTKVDGLGNVDVQLTDSGYASALPGYSEQAAAVGGDDNDNCDSMTVISAATTVILDVAQQSISEVCNNMYNKIYQHIDAENLESFFQSLPDLIKAFALRFAHLHQSGTNRRIMHFVYSQHREITFQLRQLFQPEEDDNTCSFTSEEGMTLDEKINMWTRSGDGQSPEPVIGTPDSEWLESVNDDHDEGGSNNTELPLYSRAIIDSEAYNLLLGDLRRESSLSLDASRTWTVDTVRHLILCKLPHPRISKNQDPDLHEVEFLLSYSDMKQRLIREEKKVENKYGGGQADIIVLISSCNNHTQAVTLKEYVDQTWGWRGSWLLSLVKGISSLNPERLSTFGELDSWISAKFKETFS</sequence>
<accession>A0AAJ0B6M6</accession>
<proteinExistence type="predicted"/>
<dbReference type="EMBL" id="MU839839">
    <property type="protein sequence ID" value="KAK1752678.1"/>
    <property type="molecule type" value="Genomic_DNA"/>
</dbReference>
<dbReference type="AlphaFoldDB" id="A0AAJ0B6M6"/>
<comment type="caution">
    <text evidence="1">The sequence shown here is derived from an EMBL/GenBank/DDBJ whole genome shotgun (WGS) entry which is preliminary data.</text>
</comment>
<name>A0AAJ0B6M6_9PEZI</name>
<evidence type="ECO:0000313" key="1">
    <source>
        <dbReference type="EMBL" id="KAK1752678.1"/>
    </source>
</evidence>
<protein>
    <submittedName>
        <fullName evidence="1">Uncharacterized protein</fullName>
    </submittedName>
</protein>
<evidence type="ECO:0000313" key="2">
    <source>
        <dbReference type="Proteomes" id="UP001239445"/>
    </source>
</evidence>
<organism evidence="1 2">
    <name type="scientific">Echria macrotheca</name>
    <dbReference type="NCBI Taxonomy" id="438768"/>
    <lineage>
        <taxon>Eukaryota</taxon>
        <taxon>Fungi</taxon>
        <taxon>Dikarya</taxon>
        <taxon>Ascomycota</taxon>
        <taxon>Pezizomycotina</taxon>
        <taxon>Sordariomycetes</taxon>
        <taxon>Sordariomycetidae</taxon>
        <taxon>Sordariales</taxon>
        <taxon>Schizotheciaceae</taxon>
        <taxon>Echria</taxon>
    </lineage>
</organism>
<gene>
    <name evidence="1" type="ORF">QBC47DRAFT_432305</name>
</gene>